<protein>
    <recommendedName>
        <fullName evidence="2">F-box domain-containing protein</fullName>
    </recommendedName>
</protein>
<feature type="compositionally biased region" description="Polar residues" evidence="1">
    <location>
        <begin position="291"/>
        <end position="304"/>
    </location>
</feature>
<sequence>MSTFCSSSSIVINTTHRNMLDSLPNEIIWEIMQTLDPLDLSRTRLVCKRWRTFSDHPALWRDIELEATEETQQHAKDLPLWNLPDLRAILQLHLSHIQTIQIRGVRDNIVQYILLNCSNLQELTISGWSTLSDHAFRVPTPTFEALNLRRLRLIGQRRSNYTSLDATTFGKLLKYCPRLEEITVVSCQIHVQAECLLQMVDQVMHQDQSSLSMQQQQQQQDQDQHSLSSPLKSLVVATKRTWSNHHVMRLFQLCSNLQFLGLVPDSIEVVEYTGINQNNDEITAPMPILDHSSNTTPHSDASNHQQHHLLTKDIQAMDDNEMLDSDNLIVYKLNDSSNLVNE</sequence>
<dbReference type="STRING" id="747725.A0A168KPP8"/>
<dbReference type="Gene3D" id="3.80.10.10">
    <property type="entry name" value="Ribonuclease Inhibitor"/>
    <property type="match status" value="1"/>
</dbReference>
<comment type="caution">
    <text evidence="3">The sequence shown here is derived from an EMBL/GenBank/DDBJ whole genome shotgun (WGS) entry which is preliminary data.</text>
</comment>
<dbReference type="Pfam" id="PF12937">
    <property type="entry name" value="F-box-like"/>
    <property type="match status" value="1"/>
</dbReference>
<dbReference type="SUPFAM" id="SSF52047">
    <property type="entry name" value="RNI-like"/>
    <property type="match status" value="1"/>
</dbReference>
<evidence type="ECO:0000313" key="3">
    <source>
        <dbReference type="EMBL" id="OAD02627.1"/>
    </source>
</evidence>
<evidence type="ECO:0000259" key="2">
    <source>
        <dbReference type="PROSITE" id="PS50181"/>
    </source>
</evidence>
<dbReference type="SMART" id="SM00256">
    <property type="entry name" value="FBOX"/>
    <property type="match status" value="1"/>
</dbReference>
<dbReference type="AlphaFoldDB" id="A0A168KPP8"/>
<evidence type="ECO:0000313" key="4">
    <source>
        <dbReference type="Proteomes" id="UP000077051"/>
    </source>
</evidence>
<dbReference type="PROSITE" id="PS50181">
    <property type="entry name" value="FBOX"/>
    <property type="match status" value="1"/>
</dbReference>
<organism evidence="3 4">
    <name type="scientific">Mucor lusitanicus CBS 277.49</name>
    <dbReference type="NCBI Taxonomy" id="747725"/>
    <lineage>
        <taxon>Eukaryota</taxon>
        <taxon>Fungi</taxon>
        <taxon>Fungi incertae sedis</taxon>
        <taxon>Mucoromycota</taxon>
        <taxon>Mucoromycotina</taxon>
        <taxon>Mucoromycetes</taxon>
        <taxon>Mucorales</taxon>
        <taxon>Mucorineae</taxon>
        <taxon>Mucoraceae</taxon>
        <taxon>Mucor</taxon>
    </lineage>
</organism>
<keyword evidence="4" id="KW-1185">Reference proteome</keyword>
<dbReference type="InterPro" id="IPR032675">
    <property type="entry name" value="LRR_dom_sf"/>
</dbReference>
<dbReference type="PANTHER" id="PTHR38926">
    <property type="entry name" value="F-BOX DOMAIN CONTAINING PROTEIN, EXPRESSED"/>
    <property type="match status" value="1"/>
</dbReference>
<name>A0A168KPP8_MUCCL</name>
<dbReference type="OrthoDB" id="550575at2759"/>
<dbReference type="VEuPathDB" id="FungiDB:MUCCIDRAFT_83015"/>
<feature type="region of interest" description="Disordered" evidence="1">
    <location>
        <begin position="285"/>
        <end position="306"/>
    </location>
</feature>
<dbReference type="InterPro" id="IPR036047">
    <property type="entry name" value="F-box-like_dom_sf"/>
</dbReference>
<dbReference type="PANTHER" id="PTHR38926:SF5">
    <property type="entry name" value="F-BOX AND LEUCINE-RICH REPEAT PROTEIN 6"/>
    <property type="match status" value="1"/>
</dbReference>
<feature type="domain" description="F-box" evidence="2">
    <location>
        <begin position="17"/>
        <end position="63"/>
    </location>
</feature>
<reference evidence="3 4" key="1">
    <citation type="submission" date="2015-06" db="EMBL/GenBank/DDBJ databases">
        <title>Expansion of signal transduction pathways in fungi by whole-genome duplication.</title>
        <authorList>
            <consortium name="DOE Joint Genome Institute"/>
            <person name="Corrochano L.M."/>
            <person name="Kuo A."/>
            <person name="Marcet-Houben M."/>
            <person name="Polaino S."/>
            <person name="Salamov A."/>
            <person name="Villalobos J.M."/>
            <person name="Alvarez M.I."/>
            <person name="Avalos J."/>
            <person name="Benito E.P."/>
            <person name="Benoit I."/>
            <person name="Burger G."/>
            <person name="Camino L.P."/>
            <person name="Canovas D."/>
            <person name="Cerda-Olmedo E."/>
            <person name="Cheng J.-F."/>
            <person name="Dominguez A."/>
            <person name="Elias M."/>
            <person name="Eslava A.P."/>
            <person name="Glaser F."/>
            <person name="Grimwood J."/>
            <person name="Gutierrez G."/>
            <person name="Heitman J."/>
            <person name="Henrissat B."/>
            <person name="Iturriaga E.A."/>
            <person name="Lang B.F."/>
            <person name="Lavin J.L."/>
            <person name="Lee S."/>
            <person name="Li W."/>
            <person name="Lindquist E."/>
            <person name="Lopez-Garcia S."/>
            <person name="Luque E.M."/>
            <person name="Marcos A.T."/>
            <person name="Martin J."/>
            <person name="Mccluskey K."/>
            <person name="Medina H.R."/>
            <person name="Miralles-Duran A."/>
            <person name="Miyazaki A."/>
            <person name="Munoz-Torres E."/>
            <person name="Oguiza J.A."/>
            <person name="Ohm R."/>
            <person name="Olmedo M."/>
            <person name="Orejas M."/>
            <person name="Ortiz-Castellanos L."/>
            <person name="Pisabarro A.G."/>
            <person name="Rodriguez-Romero J."/>
            <person name="Ruiz-Herrera J."/>
            <person name="Ruiz-Vazquez R."/>
            <person name="Sanz C."/>
            <person name="Schackwitz W."/>
            <person name="Schmutz J."/>
            <person name="Shahriari M."/>
            <person name="Shelest E."/>
            <person name="Silva-Franco F."/>
            <person name="Soanes D."/>
            <person name="Syed K."/>
            <person name="Tagua V.G."/>
            <person name="Talbot N.J."/>
            <person name="Thon M."/>
            <person name="De Vries R.P."/>
            <person name="Wiebenga A."/>
            <person name="Yadav J.S."/>
            <person name="Braun E.L."/>
            <person name="Baker S."/>
            <person name="Garre V."/>
            <person name="Horwitz B."/>
            <person name="Torres-Martinez S."/>
            <person name="Idnurm A."/>
            <person name="Herrera-Estrella A."/>
            <person name="Gabaldon T."/>
            <person name="Grigoriev I.V."/>
        </authorList>
    </citation>
    <scope>NUCLEOTIDE SEQUENCE [LARGE SCALE GENOMIC DNA]</scope>
    <source>
        <strain evidence="3 4">CBS 277.49</strain>
    </source>
</reference>
<dbReference type="Gene3D" id="1.20.1280.50">
    <property type="match status" value="1"/>
</dbReference>
<dbReference type="InterPro" id="IPR001810">
    <property type="entry name" value="F-box_dom"/>
</dbReference>
<dbReference type="EMBL" id="AMYB01000005">
    <property type="protein sequence ID" value="OAD02627.1"/>
    <property type="molecule type" value="Genomic_DNA"/>
</dbReference>
<evidence type="ECO:0000256" key="1">
    <source>
        <dbReference type="SAM" id="MobiDB-lite"/>
    </source>
</evidence>
<dbReference type="Proteomes" id="UP000077051">
    <property type="component" value="Unassembled WGS sequence"/>
</dbReference>
<accession>A0A168KPP8</accession>
<proteinExistence type="predicted"/>
<gene>
    <name evidence="3" type="ORF">MUCCIDRAFT_83015</name>
</gene>
<dbReference type="SUPFAM" id="SSF81383">
    <property type="entry name" value="F-box domain"/>
    <property type="match status" value="1"/>
</dbReference>